<proteinExistence type="inferred from homology"/>
<evidence type="ECO:0000256" key="1">
    <source>
        <dbReference type="HAMAP-Rule" id="MF_00652"/>
    </source>
</evidence>
<comment type="similarity">
    <text evidence="1">Belongs to the UPF0246 family.</text>
</comment>
<dbReference type="PANTHER" id="PTHR30283">
    <property type="entry name" value="PEROXIDE STRESS RESPONSE PROTEIN YAAA"/>
    <property type="match status" value="1"/>
</dbReference>
<dbReference type="GO" id="GO:0033194">
    <property type="term" value="P:response to hydroperoxide"/>
    <property type="evidence" value="ECO:0007669"/>
    <property type="project" value="TreeGrafter"/>
</dbReference>
<keyword evidence="3" id="KW-1185">Reference proteome</keyword>
<dbReference type="PANTHER" id="PTHR30283:SF4">
    <property type="entry name" value="PEROXIDE STRESS RESISTANCE PROTEIN YAAA"/>
    <property type="match status" value="1"/>
</dbReference>
<accession>A0A3M0CRS7</accession>
<dbReference type="RefSeq" id="WP_121937720.1">
    <property type="nucleotide sequence ID" value="NZ_REFR01000009.1"/>
</dbReference>
<evidence type="ECO:0000313" key="2">
    <source>
        <dbReference type="EMBL" id="RMB12198.1"/>
    </source>
</evidence>
<dbReference type="HAMAP" id="MF_00652">
    <property type="entry name" value="UPF0246"/>
    <property type="match status" value="1"/>
</dbReference>
<sequence length="257" mass="28419">MLIVLSPAKKLDFDSESLATDTREPRLMGDAKTLVARARTLKAGDLKALMGISDALAELNVRRFRDFETPFTPANARPAIDAFKGDVYQGLDAPSLSADDRAFADSHIRILSGLYGVLRPLDLMQAYRLEMGIKLSTETAGDLYGFWGDRISDLLNADLAGEAEPVLVNLASNEYFKAVRPKRLKARVITPTFKEVRDGRARVISFLAKKARGLMTRYAIDNRLDDPEALKAFDVAGYAYDPAASTDDTWVFSRPQP</sequence>
<comment type="caution">
    <text evidence="2">The sequence shown here is derived from an EMBL/GenBank/DDBJ whole genome shotgun (WGS) entry which is preliminary data.</text>
</comment>
<dbReference type="Proteomes" id="UP000271227">
    <property type="component" value="Unassembled WGS sequence"/>
</dbReference>
<dbReference type="Pfam" id="PF03883">
    <property type="entry name" value="H2O2_YaaD"/>
    <property type="match status" value="1"/>
</dbReference>
<evidence type="ECO:0000313" key="3">
    <source>
        <dbReference type="Proteomes" id="UP000271227"/>
    </source>
</evidence>
<protein>
    <recommendedName>
        <fullName evidence="1">UPF0246 protein BXY39_0690</fullName>
    </recommendedName>
</protein>
<name>A0A3M0CRS7_9PROT</name>
<reference evidence="2 3" key="1">
    <citation type="submission" date="2018-10" db="EMBL/GenBank/DDBJ databases">
        <title>Genomic Encyclopedia of Archaeal and Bacterial Type Strains, Phase II (KMG-II): from individual species to whole genera.</title>
        <authorList>
            <person name="Goeker M."/>
        </authorList>
    </citation>
    <scope>NUCLEOTIDE SEQUENCE [LARGE SCALE GENOMIC DNA]</scope>
    <source>
        <strain evidence="2 3">DSM 25217</strain>
    </source>
</reference>
<organism evidence="2 3">
    <name type="scientific">Eilatimonas milleporae</name>
    <dbReference type="NCBI Taxonomy" id="911205"/>
    <lineage>
        <taxon>Bacteria</taxon>
        <taxon>Pseudomonadati</taxon>
        <taxon>Pseudomonadota</taxon>
        <taxon>Alphaproteobacteria</taxon>
        <taxon>Kordiimonadales</taxon>
        <taxon>Kordiimonadaceae</taxon>
        <taxon>Eilatimonas</taxon>
    </lineage>
</organism>
<dbReference type="AlphaFoldDB" id="A0A3M0CRS7"/>
<dbReference type="InterPro" id="IPR005583">
    <property type="entry name" value="YaaA"/>
</dbReference>
<dbReference type="FunCoup" id="A0A3M0CRS7">
    <property type="interactions" value="78"/>
</dbReference>
<dbReference type="NCBIfam" id="NF002542">
    <property type="entry name" value="PRK02101.1-3"/>
    <property type="match status" value="1"/>
</dbReference>
<dbReference type="EMBL" id="REFR01000009">
    <property type="protein sequence ID" value="RMB12198.1"/>
    <property type="molecule type" value="Genomic_DNA"/>
</dbReference>
<gene>
    <name evidence="2" type="ORF">BXY39_0690</name>
</gene>
<dbReference type="InParanoid" id="A0A3M0CRS7"/>
<dbReference type="GO" id="GO:0005829">
    <property type="term" value="C:cytosol"/>
    <property type="evidence" value="ECO:0007669"/>
    <property type="project" value="TreeGrafter"/>
</dbReference>
<dbReference type="OrthoDB" id="9777133at2"/>